<protein>
    <submittedName>
        <fullName evidence="1">Uncharacterized protein</fullName>
    </submittedName>
</protein>
<name>V5H0D3_ANOGL</name>
<dbReference type="AlphaFoldDB" id="V5H0D3"/>
<dbReference type="InterPro" id="IPR005312">
    <property type="entry name" value="DUF1759"/>
</dbReference>
<dbReference type="Pfam" id="PF03564">
    <property type="entry name" value="DUF1759"/>
    <property type="match status" value="1"/>
</dbReference>
<accession>V5H0D3</accession>
<feature type="non-terminal residue" evidence="1">
    <location>
        <position position="228"/>
    </location>
</feature>
<proteinExistence type="predicted"/>
<feature type="non-terminal residue" evidence="1">
    <location>
        <position position="1"/>
    </location>
</feature>
<sequence>KNWKPFIDLYNSLIHTNNSLSSVEKFQYLVSSLSPEPLQSIKSLQITKDNYEIAYNKLIKRYTNKRFLTSSCWSEIIDLPKCNNDSAEALRHLLNVILENLESLQILGLPVDHWDFVLFHIVVQKLHPNVIERFELQHCSSDIPSYIVLNEFLEKPCTAFEAIDLSVQKFNYKLNRGFKKNFSHPKDNSQRYSLLANVNTHKVFWPLCKKNHLIIKCPTFTQNSPRDR</sequence>
<dbReference type="PANTHER" id="PTHR22954">
    <property type="entry name" value="RETROVIRAL PROTEASE-RELATED"/>
    <property type="match status" value="1"/>
</dbReference>
<organism evidence="1">
    <name type="scientific">Anoplophora glabripennis</name>
    <name type="common">Asian longhorn beetle</name>
    <name type="synonym">Anoplophora nobilis</name>
    <dbReference type="NCBI Taxonomy" id="217634"/>
    <lineage>
        <taxon>Eukaryota</taxon>
        <taxon>Metazoa</taxon>
        <taxon>Ecdysozoa</taxon>
        <taxon>Arthropoda</taxon>
        <taxon>Hexapoda</taxon>
        <taxon>Insecta</taxon>
        <taxon>Pterygota</taxon>
        <taxon>Neoptera</taxon>
        <taxon>Endopterygota</taxon>
        <taxon>Coleoptera</taxon>
        <taxon>Polyphaga</taxon>
        <taxon>Cucujiformia</taxon>
        <taxon>Chrysomeloidea</taxon>
        <taxon>Cerambycidae</taxon>
        <taxon>Lamiinae</taxon>
        <taxon>Lamiini</taxon>
        <taxon>Anoplophora</taxon>
    </lineage>
</organism>
<reference evidence="1" key="1">
    <citation type="submission" date="2013-07" db="EMBL/GenBank/DDBJ databases">
        <title>Midgut Transcriptome Profiling of Anoplphora glabripennis, a Lignocellulose Degrading, Wood-Boring Cerambycid.</title>
        <authorList>
            <person name="Scully E.D."/>
            <person name="Hoover K."/>
            <person name="Carlson J.E."/>
            <person name="Tien M."/>
            <person name="Geib S.M."/>
        </authorList>
    </citation>
    <scope>NUCLEOTIDE SEQUENCE</scope>
</reference>
<evidence type="ECO:0000313" key="1">
    <source>
        <dbReference type="EMBL" id="JAB66288.1"/>
    </source>
</evidence>
<dbReference type="PANTHER" id="PTHR22954:SF3">
    <property type="entry name" value="PROTEIN CBG08539"/>
    <property type="match status" value="1"/>
</dbReference>
<dbReference type="EMBL" id="GALX01002178">
    <property type="protein sequence ID" value="JAB66288.1"/>
    <property type="molecule type" value="Transcribed_RNA"/>
</dbReference>